<dbReference type="OrthoDB" id="6112280at2759"/>
<sequence>MASSSEYNTIVRQNMNVRPIKFDWSIKGYHVFRLRPHVEIPLNVELEVNNPYDPHAMKVSVPALQHIPQHLHDTVTKDGNPPQRVRHIAGKQVGRVPANLCKAFHLLPTRGYVENITCRYTGEATVSTRPLSHQQFRRRRGNERHDQPGGGADLKCHYVIQIKKEYFEHAMHIIEECVTHEDLQQRLYA</sequence>
<keyword evidence="3" id="KW-1185">Reference proteome</keyword>
<comment type="caution">
    <text evidence="2">The sequence shown here is derived from an EMBL/GenBank/DDBJ whole genome shotgun (WGS) entry which is preliminary data.</text>
</comment>
<evidence type="ECO:0000313" key="3">
    <source>
        <dbReference type="Proteomes" id="UP000683360"/>
    </source>
</evidence>
<dbReference type="AlphaFoldDB" id="A0A8S3UGR0"/>
<proteinExistence type="predicted"/>
<reference evidence="2" key="1">
    <citation type="submission" date="2021-03" db="EMBL/GenBank/DDBJ databases">
        <authorList>
            <person name="Bekaert M."/>
        </authorList>
    </citation>
    <scope>NUCLEOTIDE SEQUENCE</scope>
</reference>
<gene>
    <name evidence="2" type="ORF">MEDL_54878</name>
</gene>
<organism evidence="2 3">
    <name type="scientific">Mytilus edulis</name>
    <name type="common">Blue mussel</name>
    <dbReference type="NCBI Taxonomy" id="6550"/>
    <lineage>
        <taxon>Eukaryota</taxon>
        <taxon>Metazoa</taxon>
        <taxon>Spiralia</taxon>
        <taxon>Lophotrochozoa</taxon>
        <taxon>Mollusca</taxon>
        <taxon>Bivalvia</taxon>
        <taxon>Autobranchia</taxon>
        <taxon>Pteriomorphia</taxon>
        <taxon>Mytilida</taxon>
        <taxon>Mytiloidea</taxon>
        <taxon>Mytilidae</taxon>
        <taxon>Mytilinae</taxon>
        <taxon>Mytilus</taxon>
    </lineage>
</organism>
<dbReference type="Proteomes" id="UP000683360">
    <property type="component" value="Unassembled WGS sequence"/>
</dbReference>
<accession>A0A8S3UGR0</accession>
<dbReference type="EMBL" id="CAJPWZ010002681">
    <property type="protein sequence ID" value="CAG2242697.1"/>
    <property type="molecule type" value="Genomic_DNA"/>
</dbReference>
<evidence type="ECO:0000256" key="1">
    <source>
        <dbReference type="SAM" id="MobiDB-lite"/>
    </source>
</evidence>
<protein>
    <submittedName>
        <fullName evidence="2">Uncharacterized protein</fullName>
    </submittedName>
</protein>
<feature type="region of interest" description="Disordered" evidence="1">
    <location>
        <begin position="129"/>
        <end position="150"/>
    </location>
</feature>
<name>A0A8S3UGR0_MYTED</name>
<evidence type="ECO:0000313" key="2">
    <source>
        <dbReference type="EMBL" id="CAG2242697.1"/>
    </source>
</evidence>